<feature type="compositionally biased region" description="Basic and acidic residues" evidence="1">
    <location>
        <begin position="406"/>
        <end position="453"/>
    </location>
</feature>
<dbReference type="InterPro" id="IPR009045">
    <property type="entry name" value="Zn_M74/Hedgehog-like"/>
</dbReference>
<evidence type="ECO:0000259" key="3">
    <source>
        <dbReference type="Pfam" id="PF02557"/>
    </source>
</evidence>
<keyword evidence="2" id="KW-0812">Transmembrane</keyword>
<name>A0ABW7XDC5_9MICO</name>
<feature type="region of interest" description="Disordered" evidence="1">
    <location>
        <begin position="398"/>
        <end position="578"/>
    </location>
</feature>
<feature type="domain" description="D-alanyl-D-alanine carboxypeptidase-like core" evidence="3">
    <location>
        <begin position="285"/>
        <end position="393"/>
    </location>
</feature>
<organism evidence="4 5">
    <name type="scientific">Promicromonospora kroppenstedtii</name>
    <dbReference type="NCBI Taxonomy" id="440482"/>
    <lineage>
        <taxon>Bacteria</taxon>
        <taxon>Bacillati</taxon>
        <taxon>Actinomycetota</taxon>
        <taxon>Actinomycetes</taxon>
        <taxon>Micrococcales</taxon>
        <taxon>Promicromonosporaceae</taxon>
        <taxon>Promicromonospora</taxon>
    </lineage>
</organism>
<evidence type="ECO:0000313" key="4">
    <source>
        <dbReference type="EMBL" id="MFI2485484.1"/>
    </source>
</evidence>
<dbReference type="RefSeq" id="WP_397400615.1">
    <property type="nucleotide sequence ID" value="NZ_JBIRYI010000001.1"/>
</dbReference>
<reference evidence="4 5" key="1">
    <citation type="submission" date="2024-10" db="EMBL/GenBank/DDBJ databases">
        <title>The Natural Products Discovery Center: Release of the First 8490 Sequenced Strains for Exploring Actinobacteria Biosynthetic Diversity.</title>
        <authorList>
            <person name="Kalkreuter E."/>
            <person name="Kautsar S.A."/>
            <person name="Yang D."/>
            <person name="Bader C.D."/>
            <person name="Teijaro C.N."/>
            <person name="Fluegel L."/>
            <person name="Davis C.M."/>
            <person name="Simpson J.R."/>
            <person name="Lauterbach L."/>
            <person name="Steele A.D."/>
            <person name="Gui C."/>
            <person name="Meng S."/>
            <person name="Li G."/>
            <person name="Viehrig K."/>
            <person name="Ye F."/>
            <person name="Su P."/>
            <person name="Kiefer A.F."/>
            <person name="Nichols A."/>
            <person name="Cepeda A.J."/>
            <person name="Yan W."/>
            <person name="Fan B."/>
            <person name="Jiang Y."/>
            <person name="Adhikari A."/>
            <person name="Zheng C.-J."/>
            <person name="Schuster L."/>
            <person name="Cowan T.M."/>
            <person name="Smanski M.J."/>
            <person name="Chevrette M.G."/>
            <person name="De Carvalho L.P.S."/>
            <person name="Shen B."/>
        </authorList>
    </citation>
    <scope>NUCLEOTIDE SEQUENCE [LARGE SCALE GENOMIC DNA]</scope>
    <source>
        <strain evidence="4 5">NPDC019481</strain>
    </source>
</reference>
<dbReference type="EC" id="3.4.-.-" evidence="4"/>
<feature type="compositionally biased region" description="Low complexity" evidence="1">
    <location>
        <begin position="551"/>
        <end position="563"/>
    </location>
</feature>
<dbReference type="InterPro" id="IPR003709">
    <property type="entry name" value="VanY-like_core_dom"/>
</dbReference>
<dbReference type="EMBL" id="JBIRYI010000001">
    <property type="protein sequence ID" value="MFI2485484.1"/>
    <property type="molecule type" value="Genomic_DNA"/>
</dbReference>
<keyword evidence="4" id="KW-0378">Hydrolase</keyword>
<feature type="region of interest" description="Disordered" evidence="1">
    <location>
        <begin position="220"/>
        <end position="242"/>
    </location>
</feature>
<evidence type="ECO:0000256" key="2">
    <source>
        <dbReference type="SAM" id="Phobius"/>
    </source>
</evidence>
<comment type="caution">
    <text evidence="4">The sequence shown here is derived from an EMBL/GenBank/DDBJ whole genome shotgun (WGS) entry which is preliminary data.</text>
</comment>
<dbReference type="Pfam" id="PF02557">
    <property type="entry name" value="VanY"/>
    <property type="match status" value="1"/>
</dbReference>
<keyword evidence="5" id="KW-1185">Reference proteome</keyword>
<evidence type="ECO:0000256" key="1">
    <source>
        <dbReference type="SAM" id="MobiDB-lite"/>
    </source>
</evidence>
<dbReference type="InterPro" id="IPR006311">
    <property type="entry name" value="TAT_signal"/>
</dbReference>
<gene>
    <name evidence="4" type="ORF">ACH47X_01175</name>
</gene>
<proteinExistence type="predicted"/>
<evidence type="ECO:0000313" key="5">
    <source>
        <dbReference type="Proteomes" id="UP001611580"/>
    </source>
</evidence>
<protein>
    <submittedName>
        <fullName evidence="4">M15 family metallopeptidase</fullName>
        <ecNumber evidence="4">3.4.-.-</ecNumber>
    </submittedName>
</protein>
<dbReference type="PROSITE" id="PS51318">
    <property type="entry name" value="TAT"/>
    <property type="match status" value="1"/>
</dbReference>
<sequence>MQEQANELVSPDNRPDRRRVLRTTWAGAIATVTAGGLLFAAAPTVPGTHLAGGDREQPARHHGLVEAASAAGTVTMPRHVSTEQITAVLARADEQARREGPELSPAVAQAAAELGMLYTTYLMQELAFGEAKEGLRIADAPAARTSRDDDAGTAAVTDDLQAVITVSNEPGPAAEPEAADEEARDLPSGRITYHQVVLAAVRLANLLDPSAPSTLAEVEATVEDEGPSARGTGRANGDLGRAGDPLRESLLDVVSAFGTSTVEYANGRIPADVLCPLDFAPGHLLRCDAAERLTALSVEFEEEFGRPIPITDSYRSYVEQVAVAGAKPHLAAVPGTSNHGWGLAVDLGAPISGGSSPEYVWLRVHGPDYGWDNPSWARRGGAKPEPWHFEFFAAGSVPNRAVDPSDVDRWTKGERAEDDGPRYEAAADTRAKDRPTAEETRKPVAKPADEPRKPGTKQPAKPGAKPKPSEPAPKPTPTPKPSPKPTDPSPKPTPSPSPSDPGTPSPSPSPSQPAPSPTPTEPAPSPAPTEPEPSEPAPSPSEPEAPPSSTPEPSSSPSATQESLLGPAEDLGLADDQG</sequence>
<keyword evidence="2" id="KW-1133">Transmembrane helix</keyword>
<feature type="transmembrane region" description="Helical" evidence="2">
    <location>
        <begin position="20"/>
        <end position="42"/>
    </location>
</feature>
<dbReference type="SUPFAM" id="SSF55166">
    <property type="entry name" value="Hedgehog/DD-peptidase"/>
    <property type="match status" value="1"/>
</dbReference>
<keyword evidence="2" id="KW-0472">Membrane</keyword>
<dbReference type="Gene3D" id="3.30.1380.10">
    <property type="match status" value="1"/>
</dbReference>
<dbReference type="PRINTS" id="PR01217">
    <property type="entry name" value="PRICHEXTENSN"/>
</dbReference>
<dbReference type="Proteomes" id="UP001611580">
    <property type="component" value="Unassembled WGS sequence"/>
</dbReference>
<accession>A0ABW7XDC5</accession>
<feature type="compositionally biased region" description="Pro residues" evidence="1">
    <location>
        <begin position="469"/>
        <end position="550"/>
    </location>
</feature>
<dbReference type="CDD" id="cd14814">
    <property type="entry name" value="Peptidase_M15"/>
    <property type="match status" value="1"/>
</dbReference>
<dbReference type="GO" id="GO:0016787">
    <property type="term" value="F:hydrolase activity"/>
    <property type="evidence" value="ECO:0007669"/>
    <property type="project" value="UniProtKB-KW"/>
</dbReference>